<dbReference type="Pfam" id="PF13411">
    <property type="entry name" value="MerR_1"/>
    <property type="match status" value="1"/>
</dbReference>
<dbReference type="AlphaFoldDB" id="A0A6G6WC79"/>
<dbReference type="PROSITE" id="PS50937">
    <property type="entry name" value="HTH_MERR_2"/>
    <property type="match status" value="1"/>
</dbReference>
<dbReference type="PANTHER" id="PTHR30204">
    <property type="entry name" value="REDOX-CYCLING DRUG-SENSING TRANSCRIPTIONAL ACTIVATOR SOXR"/>
    <property type="match status" value="1"/>
</dbReference>
<keyword evidence="2" id="KW-0238">DNA-binding</keyword>
<feature type="domain" description="HTH merR-type" evidence="4">
    <location>
        <begin position="19"/>
        <end position="90"/>
    </location>
</feature>
<dbReference type="InterPro" id="IPR000551">
    <property type="entry name" value="MerR-type_HTH_dom"/>
</dbReference>
<accession>A0A6G6WC79</accession>
<dbReference type="Proteomes" id="UP000502996">
    <property type="component" value="Chromosome"/>
</dbReference>
<dbReference type="GO" id="GO:0003677">
    <property type="term" value="F:DNA binding"/>
    <property type="evidence" value="ECO:0007669"/>
    <property type="project" value="UniProtKB-KW"/>
</dbReference>
<sequence>MAEPPRREPDHLRDPQPHVLSIGALAAATGMSVPALRAWEERYGFPAPHRTQEGGGHRRYSARDITTIRRVLERQAAGTGVREAVDAALAERERGVLLSVHGEVSAAHPGLPRTTLAKPAVLALSRAIEDEVVLSGAGGHLFGGFQTVRHHAASRARWQELAGLVASAHAFAQPDHSDHSDHSGWSDDEVVLVDLPPGVPLTREWLLVHDGPALATALLARERPDDGPRTFEVVWTVDPAVVRTAARRCAAAASAAGSERATALLAGALSDPRRTPPSGRWATERLLQGVASRLARG</sequence>
<keyword evidence="1" id="KW-0805">Transcription regulation</keyword>
<evidence type="ECO:0000256" key="1">
    <source>
        <dbReference type="ARBA" id="ARBA00023015"/>
    </source>
</evidence>
<dbReference type="InterPro" id="IPR009061">
    <property type="entry name" value="DNA-bd_dom_put_sf"/>
</dbReference>
<evidence type="ECO:0000259" key="4">
    <source>
        <dbReference type="PROSITE" id="PS50937"/>
    </source>
</evidence>
<dbReference type="PANTHER" id="PTHR30204:SF67">
    <property type="entry name" value="HTH-TYPE TRANSCRIPTIONAL REGULATOR MLRA-RELATED"/>
    <property type="match status" value="1"/>
</dbReference>
<keyword evidence="3" id="KW-0804">Transcription</keyword>
<evidence type="ECO:0000256" key="3">
    <source>
        <dbReference type="ARBA" id="ARBA00023163"/>
    </source>
</evidence>
<dbReference type="InterPro" id="IPR047057">
    <property type="entry name" value="MerR_fam"/>
</dbReference>
<evidence type="ECO:0000313" key="5">
    <source>
        <dbReference type="EMBL" id="QIG42834.1"/>
    </source>
</evidence>
<protein>
    <submittedName>
        <fullName evidence="5">MerR family transcriptional regulator</fullName>
    </submittedName>
</protein>
<organism evidence="5 6">
    <name type="scientific">Nocardioides anomalus</name>
    <dbReference type="NCBI Taxonomy" id="2712223"/>
    <lineage>
        <taxon>Bacteria</taxon>
        <taxon>Bacillati</taxon>
        <taxon>Actinomycetota</taxon>
        <taxon>Actinomycetes</taxon>
        <taxon>Propionibacteriales</taxon>
        <taxon>Nocardioidaceae</taxon>
        <taxon>Nocardioides</taxon>
    </lineage>
</organism>
<dbReference type="InterPro" id="IPR019278">
    <property type="entry name" value="DICT_dom"/>
</dbReference>
<dbReference type="Pfam" id="PF10069">
    <property type="entry name" value="DICT"/>
    <property type="match status" value="1"/>
</dbReference>
<evidence type="ECO:0000256" key="2">
    <source>
        <dbReference type="ARBA" id="ARBA00023125"/>
    </source>
</evidence>
<keyword evidence="6" id="KW-1185">Reference proteome</keyword>
<reference evidence="5 6" key="1">
    <citation type="submission" date="2020-02" db="EMBL/GenBank/DDBJ databases">
        <title>Full genome sequence of Nocardioides sp. R-3366.</title>
        <authorList>
            <person name="Im W.-T."/>
        </authorList>
    </citation>
    <scope>NUCLEOTIDE SEQUENCE [LARGE SCALE GENOMIC DNA]</scope>
    <source>
        <strain evidence="5 6">R-3366</strain>
    </source>
</reference>
<dbReference type="KEGG" id="nano:G5V58_08675"/>
<dbReference type="RefSeq" id="WP_165231136.1">
    <property type="nucleotide sequence ID" value="NZ_CP049257.1"/>
</dbReference>
<name>A0A6G6WC79_9ACTN</name>
<evidence type="ECO:0000313" key="6">
    <source>
        <dbReference type="Proteomes" id="UP000502996"/>
    </source>
</evidence>
<proteinExistence type="predicted"/>
<dbReference type="SMART" id="SM00422">
    <property type="entry name" value="HTH_MERR"/>
    <property type="match status" value="1"/>
</dbReference>
<gene>
    <name evidence="5" type="ORF">G5V58_08675</name>
</gene>
<dbReference type="EMBL" id="CP049257">
    <property type="protein sequence ID" value="QIG42834.1"/>
    <property type="molecule type" value="Genomic_DNA"/>
</dbReference>
<dbReference type="GO" id="GO:0003700">
    <property type="term" value="F:DNA-binding transcription factor activity"/>
    <property type="evidence" value="ECO:0007669"/>
    <property type="project" value="InterPro"/>
</dbReference>
<dbReference type="SUPFAM" id="SSF46955">
    <property type="entry name" value="Putative DNA-binding domain"/>
    <property type="match status" value="1"/>
</dbReference>
<dbReference type="Gene3D" id="1.10.1660.10">
    <property type="match status" value="1"/>
</dbReference>